<feature type="transmembrane region" description="Helical" evidence="2">
    <location>
        <begin position="6"/>
        <end position="24"/>
    </location>
</feature>
<protein>
    <submittedName>
        <fullName evidence="3">Uncharacterized protein</fullName>
    </submittedName>
</protein>
<evidence type="ECO:0000256" key="2">
    <source>
        <dbReference type="SAM" id="Phobius"/>
    </source>
</evidence>
<gene>
    <name evidence="3" type="ORF">EKJ_10230</name>
</gene>
<feature type="region of interest" description="Disordered" evidence="1">
    <location>
        <begin position="34"/>
        <end position="66"/>
    </location>
</feature>
<evidence type="ECO:0000313" key="3">
    <source>
        <dbReference type="EMBL" id="BBI20176.1"/>
    </source>
</evidence>
<keyword evidence="4" id="KW-1185">Reference proteome</keyword>
<reference evidence="3 4" key="1">
    <citation type="submission" date="2019-01" db="EMBL/GenBank/DDBJ databases">
        <title>Complete genome sequence of Erythrobacter flavus KJ5.</title>
        <authorList>
            <person name="Kanesaki Y."/>
            <person name="Brotosudarmo T."/>
            <person name="Moriuchi R."/>
            <person name="Awai K."/>
        </authorList>
    </citation>
    <scope>NUCLEOTIDE SEQUENCE [LARGE SCALE GENOMIC DNA]</scope>
    <source>
        <strain evidence="3 4">KJ5</strain>
    </source>
</reference>
<sequence>MPGVGMLLVIVGAIFLTGAVAFYISRNVEHGEARFGPGGEQLPPQAPAAEKKDMSVTLTQSEKIDD</sequence>
<keyword evidence="2" id="KW-1133">Transmembrane helix</keyword>
<dbReference type="GeneID" id="69696998"/>
<evidence type="ECO:0000313" key="4">
    <source>
        <dbReference type="Proteomes" id="UP000290057"/>
    </source>
</evidence>
<keyword evidence="2" id="KW-0472">Membrane</keyword>
<dbReference type="EMBL" id="AP019389">
    <property type="protein sequence ID" value="BBI20176.1"/>
    <property type="molecule type" value="Genomic_DNA"/>
</dbReference>
<keyword evidence="2" id="KW-0812">Transmembrane</keyword>
<dbReference type="RefSeq" id="WP_067674410.1">
    <property type="nucleotide sequence ID" value="NZ_AP019389.1"/>
</dbReference>
<name>A0A222EWF9_9SPHN</name>
<dbReference type="KEGG" id="efv:CHH26_12615"/>
<feature type="compositionally biased region" description="Polar residues" evidence="1">
    <location>
        <begin position="56"/>
        <end position="66"/>
    </location>
</feature>
<dbReference type="Proteomes" id="UP000290057">
    <property type="component" value="Chromosome"/>
</dbReference>
<evidence type="ECO:0000256" key="1">
    <source>
        <dbReference type="SAM" id="MobiDB-lite"/>
    </source>
</evidence>
<accession>A0A222EWF9</accession>
<proteinExistence type="predicted"/>
<dbReference type="AlphaFoldDB" id="A0A222EWF9"/>
<organism evidence="3 4">
    <name type="scientific">Qipengyuania flava</name>
    <dbReference type="NCBI Taxonomy" id="192812"/>
    <lineage>
        <taxon>Bacteria</taxon>
        <taxon>Pseudomonadati</taxon>
        <taxon>Pseudomonadota</taxon>
        <taxon>Alphaproteobacteria</taxon>
        <taxon>Sphingomonadales</taxon>
        <taxon>Erythrobacteraceae</taxon>
        <taxon>Qipengyuania</taxon>
    </lineage>
</organism>